<keyword evidence="1" id="KW-0812">Transmembrane</keyword>
<evidence type="ECO:0000313" key="2">
    <source>
        <dbReference type="EMBL" id="SDO17456.1"/>
    </source>
</evidence>
<sequence length="101" mass="11072">MEMIPILLPIIFVGVMALFVVMRMKQKYKQGTLGKKNSTRAQTLLDSLIPLGMVIGCCSGMVLSFIFTFSISYGLSLGAALGLLGGYIGYEIYSREEESYS</sequence>
<reference evidence="3" key="1">
    <citation type="submission" date="2016-10" db="EMBL/GenBank/DDBJ databases">
        <authorList>
            <person name="Varghese N."/>
            <person name="Submissions S."/>
        </authorList>
    </citation>
    <scope>NUCLEOTIDE SEQUENCE [LARGE SCALE GENOMIC DNA]</scope>
    <source>
        <strain evidence="3">CGMCC 1.10369</strain>
    </source>
</reference>
<evidence type="ECO:0000313" key="3">
    <source>
        <dbReference type="Proteomes" id="UP000198778"/>
    </source>
</evidence>
<accession>A0A1H0HE22</accession>
<proteinExistence type="predicted"/>
<dbReference type="EMBL" id="FNIL01000008">
    <property type="protein sequence ID" value="SDO17456.1"/>
    <property type="molecule type" value="Genomic_DNA"/>
</dbReference>
<feature type="transmembrane region" description="Helical" evidence="1">
    <location>
        <begin position="44"/>
        <end position="67"/>
    </location>
</feature>
<name>A0A1H0HE22_9BACI</name>
<keyword evidence="1" id="KW-0472">Membrane</keyword>
<keyword evidence="3" id="KW-1185">Reference proteome</keyword>
<dbReference type="Proteomes" id="UP000198778">
    <property type="component" value="Unassembled WGS sequence"/>
</dbReference>
<feature type="transmembrane region" description="Helical" evidence="1">
    <location>
        <begin position="6"/>
        <end position="24"/>
    </location>
</feature>
<organism evidence="2 3">
    <name type="scientific">Alkalicoccus daliensis</name>
    <dbReference type="NCBI Taxonomy" id="745820"/>
    <lineage>
        <taxon>Bacteria</taxon>
        <taxon>Bacillati</taxon>
        <taxon>Bacillota</taxon>
        <taxon>Bacilli</taxon>
        <taxon>Bacillales</taxon>
        <taxon>Bacillaceae</taxon>
        <taxon>Alkalicoccus</taxon>
    </lineage>
</organism>
<dbReference type="AlphaFoldDB" id="A0A1H0HE22"/>
<keyword evidence="1" id="KW-1133">Transmembrane helix</keyword>
<evidence type="ECO:0000256" key="1">
    <source>
        <dbReference type="SAM" id="Phobius"/>
    </source>
</evidence>
<protein>
    <submittedName>
        <fullName evidence="2">Uncharacterized protein</fullName>
    </submittedName>
</protein>
<feature type="transmembrane region" description="Helical" evidence="1">
    <location>
        <begin position="73"/>
        <end position="93"/>
    </location>
</feature>
<gene>
    <name evidence="2" type="ORF">SAMN04488053_10869</name>
</gene>